<dbReference type="Proteomes" id="UP001583186">
    <property type="component" value="Unassembled WGS sequence"/>
</dbReference>
<feature type="compositionally biased region" description="Low complexity" evidence="1">
    <location>
        <begin position="100"/>
        <end position="117"/>
    </location>
</feature>
<feature type="compositionally biased region" description="Low complexity" evidence="1">
    <location>
        <begin position="128"/>
        <end position="148"/>
    </location>
</feature>
<comment type="caution">
    <text evidence="3">The sequence shown here is derived from an EMBL/GenBank/DDBJ whole genome shotgun (WGS) entry which is preliminary data.</text>
</comment>
<dbReference type="PANTHER" id="PTHR39607:SF1">
    <property type="entry name" value="B-ZIP TRANSCRIPTION FACTOR (EUROFUNG)"/>
    <property type="match status" value="1"/>
</dbReference>
<feature type="compositionally biased region" description="Polar residues" evidence="1">
    <location>
        <begin position="149"/>
        <end position="164"/>
    </location>
</feature>
<dbReference type="SUPFAM" id="SSF57959">
    <property type="entry name" value="Leucine zipper domain"/>
    <property type="match status" value="1"/>
</dbReference>
<feature type="compositionally biased region" description="Low complexity" evidence="1">
    <location>
        <begin position="236"/>
        <end position="252"/>
    </location>
</feature>
<feature type="region of interest" description="Disordered" evidence="1">
    <location>
        <begin position="90"/>
        <end position="275"/>
    </location>
</feature>
<keyword evidence="4" id="KW-1185">Reference proteome</keyword>
<proteinExistence type="predicted"/>
<evidence type="ECO:0000313" key="4">
    <source>
        <dbReference type="Proteomes" id="UP001583186"/>
    </source>
</evidence>
<protein>
    <recommendedName>
        <fullName evidence="2">BZIP domain-containing protein</fullName>
    </recommendedName>
</protein>
<dbReference type="PROSITE" id="PS00036">
    <property type="entry name" value="BZIP_BASIC"/>
    <property type="match status" value="1"/>
</dbReference>
<accession>A0ABR3ZRZ7</accession>
<dbReference type="InterPro" id="IPR046347">
    <property type="entry name" value="bZIP_sf"/>
</dbReference>
<sequence length="390" mass="41926">MYSMSSQHLQYAYASPMSAQVVSAAPVATGPSRQYANHSNSSAFSSSANPDEDWTKISDLAERRRIQNRIAQRNYRKKLKRRLEDLERRAGTSEFPIPGAKEATASSRSSSAGATGKNGKPKKQQHTLSSLSAAAAAQQAALAAAQQQRQTSPYNQHHSQQPQSVMIPPHKQSISQSQFTPPLNPEDDMLFSAQTTGAGAYETATHSSRDRSHTPPSMFTAAGTYSYPPPEDVMMGTTSSSSRSTTATAHSSHSSHHGHHSPPQHHSPHHQHQGNYRTDASAYQYNDWAMASVPVTLPSMNHFTDGMMKRDDDAAAVAAAAAAAAVTMAPYNMGYSFLSTAGIDAANPYDSNPHTPPLSNSYDHSTTCSDAGYEYPTTPLSMPASPSLMA</sequence>
<feature type="compositionally biased region" description="Polar residues" evidence="1">
    <location>
        <begin position="172"/>
        <end position="181"/>
    </location>
</feature>
<feature type="domain" description="BZIP" evidence="2">
    <location>
        <begin position="63"/>
        <end position="78"/>
    </location>
</feature>
<evidence type="ECO:0000256" key="1">
    <source>
        <dbReference type="SAM" id="MobiDB-lite"/>
    </source>
</evidence>
<organism evidence="3 4">
    <name type="scientific">Sporothrix stenoceras</name>
    <dbReference type="NCBI Taxonomy" id="5173"/>
    <lineage>
        <taxon>Eukaryota</taxon>
        <taxon>Fungi</taxon>
        <taxon>Dikarya</taxon>
        <taxon>Ascomycota</taxon>
        <taxon>Pezizomycotina</taxon>
        <taxon>Sordariomycetes</taxon>
        <taxon>Sordariomycetidae</taxon>
        <taxon>Ophiostomatales</taxon>
        <taxon>Ophiostomataceae</taxon>
        <taxon>Sporothrix</taxon>
    </lineage>
</organism>
<dbReference type="InterPro" id="IPR004827">
    <property type="entry name" value="bZIP"/>
</dbReference>
<feature type="region of interest" description="Disordered" evidence="1">
    <location>
        <begin position="29"/>
        <end position="53"/>
    </location>
</feature>
<dbReference type="CDD" id="cd14688">
    <property type="entry name" value="bZIP_YAP"/>
    <property type="match status" value="1"/>
</dbReference>
<evidence type="ECO:0000259" key="2">
    <source>
        <dbReference type="PROSITE" id="PS00036"/>
    </source>
</evidence>
<dbReference type="PANTHER" id="PTHR39607">
    <property type="entry name" value="XANTHOCILLIN BIOSYNTHESIS CLUSTER TRANSCRIPTION FACTOR XANC-RELATED"/>
    <property type="match status" value="1"/>
</dbReference>
<evidence type="ECO:0000313" key="3">
    <source>
        <dbReference type="EMBL" id="KAL1903436.1"/>
    </source>
</evidence>
<gene>
    <name evidence="3" type="ORF">Sste5346_000062</name>
</gene>
<feature type="compositionally biased region" description="Low complexity" evidence="1">
    <location>
        <begin position="36"/>
        <end position="49"/>
    </location>
</feature>
<name>A0ABR3ZRZ7_9PEZI</name>
<dbReference type="InterPro" id="IPR052635">
    <property type="entry name" value="Sec_Metab_Biosynth_Reg"/>
</dbReference>
<reference evidence="3 4" key="1">
    <citation type="journal article" date="2024" name="IMA Fungus">
        <title>IMA Genome - F19 : A genome assembly and annotation guide to empower mycologists, including annotated draft genome sequences of Ceratocystis pirilliformis, Diaporthe australafricana, Fusarium ophioides, Paecilomyces lecythidis, and Sporothrix stenoceras.</title>
        <authorList>
            <person name="Aylward J."/>
            <person name="Wilson A.M."/>
            <person name="Visagie C.M."/>
            <person name="Spraker J."/>
            <person name="Barnes I."/>
            <person name="Buitendag C."/>
            <person name="Ceriani C."/>
            <person name="Del Mar Angel L."/>
            <person name="du Plessis D."/>
            <person name="Fuchs T."/>
            <person name="Gasser K."/>
            <person name="Kramer D."/>
            <person name="Li W."/>
            <person name="Munsamy K."/>
            <person name="Piso A."/>
            <person name="Price J.L."/>
            <person name="Sonnekus B."/>
            <person name="Thomas C."/>
            <person name="van der Nest A."/>
            <person name="van Dijk A."/>
            <person name="van Heerden A."/>
            <person name="van Vuuren N."/>
            <person name="Yilmaz N."/>
            <person name="Duong T.A."/>
            <person name="van der Merwe N.A."/>
            <person name="Wingfield M.J."/>
            <person name="Wingfield B.D."/>
        </authorList>
    </citation>
    <scope>NUCLEOTIDE SEQUENCE [LARGE SCALE GENOMIC DNA]</scope>
    <source>
        <strain evidence="3 4">CMW 5346</strain>
    </source>
</reference>
<feature type="compositionally biased region" description="Basic residues" evidence="1">
    <location>
        <begin position="253"/>
        <end position="272"/>
    </location>
</feature>
<dbReference type="EMBL" id="JAWCUI010000001">
    <property type="protein sequence ID" value="KAL1903436.1"/>
    <property type="molecule type" value="Genomic_DNA"/>
</dbReference>